<proteinExistence type="inferred from homology"/>
<dbReference type="CDD" id="cd00056">
    <property type="entry name" value="ENDO3c"/>
    <property type="match status" value="1"/>
</dbReference>
<dbReference type="InterPro" id="IPR003265">
    <property type="entry name" value="HhH-GPD_domain"/>
</dbReference>
<evidence type="ECO:0000256" key="5">
    <source>
        <dbReference type="ARBA" id="ARBA00022023"/>
    </source>
</evidence>
<evidence type="ECO:0000256" key="4">
    <source>
        <dbReference type="ARBA" id="ARBA00012045"/>
    </source>
</evidence>
<evidence type="ECO:0000256" key="3">
    <source>
        <dbReference type="ARBA" id="ARBA00008343"/>
    </source>
</evidence>
<keyword evidence="11" id="KW-0411">Iron-sulfur</keyword>
<feature type="compositionally biased region" description="Basic residues" evidence="14">
    <location>
        <begin position="1"/>
        <end position="11"/>
    </location>
</feature>
<keyword evidence="9" id="KW-0378">Hydrolase</keyword>
<dbReference type="GO" id="GO:0006284">
    <property type="term" value="P:base-excision repair"/>
    <property type="evidence" value="ECO:0007669"/>
    <property type="project" value="InterPro"/>
</dbReference>
<keyword evidence="7" id="KW-0479">Metal-binding</keyword>
<dbReference type="InterPro" id="IPR023170">
    <property type="entry name" value="HhH_base_excis_C"/>
</dbReference>
<evidence type="ECO:0000256" key="12">
    <source>
        <dbReference type="ARBA" id="ARBA00023204"/>
    </source>
</evidence>
<dbReference type="Gene3D" id="1.10.340.30">
    <property type="entry name" value="Hypothetical protein, domain 2"/>
    <property type="match status" value="1"/>
</dbReference>
<dbReference type="PANTHER" id="PTHR42944">
    <property type="entry name" value="ADENINE DNA GLYCOSYLASE"/>
    <property type="match status" value="1"/>
</dbReference>
<evidence type="ECO:0000256" key="1">
    <source>
        <dbReference type="ARBA" id="ARBA00000843"/>
    </source>
</evidence>
<dbReference type="GO" id="GO:0032357">
    <property type="term" value="F:oxidized purine DNA binding"/>
    <property type="evidence" value="ECO:0007669"/>
    <property type="project" value="TreeGrafter"/>
</dbReference>
<evidence type="ECO:0000313" key="16">
    <source>
        <dbReference type="EMBL" id="GMH02417.1"/>
    </source>
</evidence>
<gene>
    <name evidence="16" type="ORF">Nepgr_004256</name>
</gene>
<evidence type="ECO:0000256" key="6">
    <source>
        <dbReference type="ARBA" id="ARBA00022485"/>
    </source>
</evidence>
<evidence type="ECO:0000256" key="13">
    <source>
        <dbReference type="ARBA" id="ARBA00023295"/>
    </source>
</evidence>
<dbReference type="Pfam" id="PF00633">
    <property type="entry name" value="HHH"/>
    <property type="match status" value="1"/>
</dbReference>
<evidence type="ECO:0000256" key="7">
    <source>
        <dbReference type="ARBA" id="ARBA00022723"/>
    </source>
</evidence>
<comment type="similarity">
    <text evidence="3">Belongs to the Nth/MutY family.</text>
</comment>
<dbReference type="GO" id="GO:0046872">
    <property type="term" value="F:metal ion binding"/>
    <property type="evidence" value="ECO:0007669"/>
    <property type="project" value="UniProtKB-KW"/>
</dbReference>
<keyword evidence="6" id="KW-0004">4Fe-4S</keyword>
<keyword evidence="13" id="KW-0326">Glycosidase</keyword>
<dbReference type="Pfam" id="PF00730">
    <property type="entry name" value="HhH-GPD"/>
    <property type="match status" value="1"/>
</dbReference>
<organism evidence="16 17">
    <name type="scientific">Nepenthes gracilis</name>
    <name type="common">Slender pitcher plant</name>
    <dbReference type="NCBI Taxonomy" id="150966"/>
    <lineage>
        <taxon>Eukaryota</taxon>
        <taxon>Viridiplantae</taxon>
        <taxon>Streptophyta</taxon>
        <taxon>Embryophyta</taxon>
        <taxon>Tracheophyta</taxon>
        <taxon>Spermatophyta</taxon>
        <taxon>Magnoliopsida</taxon>
        <taxon>eudicotyledons</taxon>
        <taxon>Gunneridae</taxon>
        <taxon>Pentapetalae</taxon>
        <taxon>Caryophyllales</taxon>
        <taxon>Nepenthaceae</taxon>
        <taxon>Nepenthes</taxon>
    </lineage>
</organism>
<sequence length="246" mass="28076">MSKATTNRRKNFKEPTTAASVTAPIAGKRTRVRKIKKPHDSENGRGAEDIEDLLRFNGDEIAVMRVSLLDWYDRNCRDLPWRRLDSDSSFRCEEKGSSEWKDLGDEDEERRAYGVWVSEVMLQQTRVATVIDYYNRWMDKWPSIHHLSLASLEEVNEMWAGLGYYRRARYLLEGAKKITEEGGSFPRTVSSLRKVPGIGNYTAGAIASIAFKEAVPVVDGNVVRVLSRLKAISANPKDSLMVKKFW</sequence>
<comment type="caution">
    <text evidence="16">The sequence shown here is derived from an EMBL/GenBank/DDBJ whole genome shotgun (WGS) entry which is preliminary data.</text>
</comment>
<dbReference type="GO" id="GO:0034039">
    <property type="term" value="F:8-oxo-7,8-dihydroguanine DNA N-glycosylase activity"/>
    <property type="evidence" value="ECO:0007669"/>
    <property type="project" value="TreeGrafter"/>
</dbReference>
<dbReference type="SMART" id="SM00478">
    <property type="entry name" value="ENDO3c"/>
    <property type="match status" value="1"/>
</dbReference>
<comment type="catalytic activity">
    <reaction evidence="1">
        <text>Hydrolyzes free adenine bases from 7,8-dihydro-8-oxoguanine:adenine mismatched double-stranded DNA, leaving an apurinic site.</text>
        <dbReference type="EC" id="3.2.2.31"/>
    </reaction>
</comment>
<dbReference type="EMBL" id="BSYO01000003">
    <property type="protein sequence ID" value="GMH02417.1"/>
    <property type="molecule type" value="Genomic_DNA"/>
</dbReference>
<keyword evidence="17" id="KW-1185">Reference proteome</keyword>
<dbReference type="GO" id="GO:0006298">
    <property type="term" value="P:mismatch repair"/>
    <property type="evidence" value="ECO:0007669"/>
    <property type="project" value="TreeGrafter"/>
</dbReference>
<name>A0AAD3S108_NEPGR</name>
<feature type="compositionally biased region" description="Basic residues" evidence="14">
    <location>
        <begin position="28"/>
        <end position="37"/>
    </location>
</feature>
<feature type="region of interest" description="Disordered" evidence="14">
    <location>
        <begin position="1"/>
        <end position="46"/>
    </location>
</feature>
<reference evidence="16" key="1">
    <citation type="submission" date="2023-05" db="EMBL/GenBank/DDBJ databases">
        <title>Nepenthes gracilis genome sequencing.</title>
        <authorList>
            <person name="Fukushima K."/>
        </authorList>
    </citation>
    <scope>NUCLEOTIDE SEQUENCE</scope>
    <source>
        <strain evidence="16">SING2019-196</strain>
    </source>
</reference>
<dbReference type="SUPFAM" id="SSF48150">
    <property type="entry name" value="DNA-glycosylase"/>
    <property type="match status" value="1"/>
</dbReference>
<dbReference type="GO" id="GO:0005634">
    <property type="term" value="C:nucleus"/>
    <property type="evidence" value="ECO:0007669"/>
    <property type="project" value="TreeGrafter"/>
</dbReference>
<evidence type="ECO:0000256" key="2">
    <source>
        <dbReference type="ARBA" id="ARBA00001966"/>
    </source>
</evidence>
<dbReference type="GO" id="GO:0051539">
    <property type="term" value="F:4 iron, 4 sulfur cluster binding"/>
    <property type="evidence" value="ECO:0007669"/>
    <property type="project" value="UniProtKB-KW"/>
</dbReference>
<comment type="cofactor">
    <cofactor evidence="2">
        <name>[4Fe-4S] cluster</name>
        <dbReference type="ChEBI" id="CHEBI:49883"/>
    </cofactor>
</comment>
<dbReference type="Proteomes" id="UP001279734">
    <property type="component" value="Unassembled WGS sequence"/>
</dbReference>
<dbReference type="GO" id="GO:0000701">
    <property type="term" value="F:purine-specific mismatch base pair DNA N-glycosylase activity"/>
    <property type="evidence" value="ECO:0007669"/>
    <property type="project" value="UniProtKB-EC"/>
</dbReference>
<evidence type="ECO:0000256" key="10">
    <source>
        <dbReference type="ARBA" id="ARBA00023004"/>
    </source>
</evidence>
<dbReference type="InterPro" id="IPR000445">
    <property type="entry name" value="HhH_motif"/>
</dbReference>
<dbReference type="InterPro" id="IPR011257">
    <property type="entry name" value="DNA_glycosylase"/>
</dbReference>
<evidence type="ECO:0000256" key="9">
    <source>
        <dbReference type="ARBA" id="ARBA00022801"/>
    </source>
</evidence>
<dbReference type="InterPro" id="IPR044298">
    <property type="entry name" value="MIG/MutY"/>
</dbReference>
<evidence type="ECO:0000313" key="17">
    <source>
        <dbReference type="Proteomes" id="UP001279734"/>
    </source>
</evidence>
<dbReference type="FunFam" id="1.10.340.30:FF:000002">
    <property type="entry name" value="Adenine DNA glycosylase"/>
    <property type="match status" value="1"/>
</dbReference>
<feature type="domain" description="HhH-GPD" evidence="15">
    <location>
        <begin position="121"/>
        <end position="246"/>
    </location>
</feature>
<evidence type="ECO:0000259" key="15">
    <source>
        <dbReference type="SMART" id="SM00478"/>
    </source>
</evidence>
<keyword evidence="8" id="KW-0227">DNA damage</keyword>
<evidence type="ECO:0000256" key="11">
    <source>
        <dbReference type="ARBA" id="ARBA00023014"/>
    </source>
</evidence>
<dbReference type="Gene3D" id="1.10.1670.10">
    <property type="entry name" value="Helix-hairpin-Helix base-excision DNA repair enzymes (C-terminal)"/>
    <property type="match status" value="1"/>
</dbReference>
<accession>A0AAD3S108</accession>
<evidence type="ECO:0000256" key="8">
    <source>
        <dbReference type="ARBA" id="ARBA00022763"/>
    </source>
</evidence>
<dbReference type="PANTHER" id="PTHR42944:SF1">
    <property type="entry name" value="ADENINE DNA GLYCOSYLASE"/>
    <property type="match status" value="1"/>
</dbReference>
<keyword evidence="10" id="KW-0408">Iron</keyword>
<dbReference type="AlphaFoldDB" id="A0AAD3S108"/>
<protein>
    <recommendedName>
        <fullName evidence="5">Adenine DNA glycosylase</fullName>
        <ecNumber evidence="4">3.2.2.31</ecNumber>
    </recommendedName>
</protein>
<keyword evidence="12" id="KW-0234">DNA repair</keyword>
<evidence type="ECO:0000256" key="14">
    <source>
        <dbReference type="SAM" id="MobiDB-lite"/>
    </source>
</evidence>
<dbReference type="GO" id="GO:0035485">
    <property type="term" value="F:adenine/guanine mispair binding"/>
    <property type="evidence" value="ECO:0007669"/>
    <property type="project" value="TreeGrafter"/>
</dbReference>
<dbReference type="EC" id="3.2.2.31" evidence="4"/>